<name>A0A316WC94_9BASI</name>
<evidence type="ECO:0000256" key="1">
    <source>
        <dbReference type="ARBA" id="ARBA00001947"/>
    </source>
</evidence>
<comment type="cofactor">
    <cofactor evidence="1">
        <name>Zn(2+)</name>
        <dbReference type="ChEBI" id="CHEBI:29105"/>
    </cofactor>
</comment>
<evidence type="ECO:0000256" key="9">
    <source>
        <dbReference type="ARBA" id="ARBA00072037"/>
    </source>
</evidence>
<dbReference type="OrthoDB" id="1723809at2759"/>
<dbReference type="UniPathway" id="UPA00591">
    <property type="reaction ID" value="UER00663"/>
</dbReference>
<feature type="compositionally biased region" description="Pro residues" evidence="11">
    <location>
        <begin position="395"/>
        <end position="404"/>
    </location>
</feature>
<dbReference type="FunFam" id="3.20.20.140:FF:000035">
    <property type="entry name" value="Probable amp deaminase"/>
    <property type="match status" value="1"/>
</dbReference>
<comment type="pathway">
    <text evidence="2">Purine metabolism; IMP biosynthesis via salvage pathway; IMP from AMP: step 1/1.</text>
</comment>
<dbReference type="GO" id="GO:0046872">
    <property type="term" value="F:metal ion binding"/>
    <property type="evidence" value="ECO:0007669"/>
    <property type="project" value="UniProtKB-KW"/>
</dbReference>
<organism evidence="12 13">
    <name type="scientific">Ceraceosorus guamensis</name>
    <dbReference type="NCBI Taxonomy" id="1522189"/>
    <lineage>
        <taxon>Eukaryota</taxon>
        <taxon>Fungi</taxon>
        <taxon>Dikarya</taxon>
        <taxon>Basidiomycota</taxon>
        <taxon>Ustilaginomycotina</taxon>
        <taxon>Exobasidiomycetes</taxon>
        <taxon>Ceraceosorales</taxon>
        <taxon>Ceraceosoraceae</taxon>
        <taxon>Ceraceosorus</taxon>
    </lineage>
</organism>
<evidence type="ECO:0000313" key="12">
    <source>
        <dbReference type="EMBL" id="PWN45503.1"/>
    </source>
</evidence>
<feature type="region of interest" description="Disordered" evidence="11">
    <location>
        <begin position="1"/>
        <end position="112"/>
    </location>
</feature>
<dbReference type="STRING" id="1522189.A0A316WC94"/>
<evidence type="ECO:0000256" key="5">
    <source>
        <dbReference type="ARBA" id="ARBA00022723"/>
    </source>
</evidence>
<dbReference type="EC" id="3.5.4.6" evidence="4"/>
<feature type="compositionally biased region" description="Polar residues" evidence="11">
    <location>
        <begin position="1"/>
        <end position="20"/>
    </location>
</feature>
<feature type="compositionally biased region" description="Polar residues" evidence="11">
    <location>
        <begin position="46"/>
        <end position="73"/>
    </location>
</feature>
<dbReference type="Proteomes" id="UP000245783">
    <property type="component" value="Unassembled WGS sequence"/>
</dbReference>
<protein>
    <recommendedName>
        <fullName evidence="9">AMP deaminase</fullName>
        <ecNumber evidence="4">3.5.4.6</ecNumber>
    </recommendedName>
    <alternativeName>
        <fullName evidence="10">Myoadenylate deaminase</fullName>
    </alternativeName>
</protein>
<proteinExistence type="inferred from homology"/>
<dbReference type="GO" id="GO:0003876">
    <property type="term" value="F:AMP deaminase activity"/>
    <property type="evidence" value="ECO:0007669"/>
    <property type="project" value="UniProtKB-EC"/>
</dbReference>
<dbReference type="InParanoid" id="A0A316WC94"/>
<comment type="similarity">
    <text evidence="3">Belongs to the metallo-dependent hydrolases superfamily. Adenosine and AMP deaminases family.</text>
</comment>
<dbReference type="GeneID" id="37037718"/>
<keyword evidence="6" id="KW-0378">Hydrolase</keyword>
<evidence type="ECO:0000256" key="10">
    <source>
        <dbReference type="ARBA" id="ARBA00078830"/>
    </source>
</evidence>
<dbReference type="AlphaFoldDB" id="A0A316WC94"/>
<evidence type="ECO:0000256" key="8">
    <source>
        <dbReference type="ARBA" id="ARBA00023080"/>
    </source>
</evidence>
<dbReference type="InterPro" id="IPR006650">
    <property type="entry name" value="A/AMP_deam_AS"/>
</dbReference>
<dbReference type="CDD" id="cd01319">
    <property type="entry name" value="AMPD"/>
    <property type="match status" value="1"/>
</dbReference>
<accession>A0A316WC94</accession>
<keyword evidence="8" id="KW-0546">Nucleotide metabolism</keyword>
<evidence type="ECO:0000313" key="13">
    <source>
        <dbReference type="Proteomes" id="UP000245783"/>
    </source>
</evidence>
<evidence type="ECO:0000256" key="6">
    <source>
        <dbReference type="ARBA" id="ARBA00022801"/>
    </source>
</evidence>
<feature type="region of interest" description="Disordered" evidence="11">
    <location>
        <begin position="325"/>
        <end position="411"/>
    </location>
</feature>
<dbReference type="Pfam" id="PF19326">
    <property type="entry name" value="AMP_deaminase"/>
    <property type="match status" value="1"/>
</dbReference>
<dbReference type="GO" id="GO:0005829">
    <property type="term" value="C:cytosol"/>
    <property type="evidence" value="ECO:0007669"/>
    <property type="project" value="TreeGrafter"/>
</dbReference>
<dbReference type="SUPFAM" id="SSF51556">
    <property type="entry name" value="Metallo-dependent hydrolases"/>
    <property type="match status" value="1"/>
</dbReference>
<dbReference type="GO" id="GO:0032264">
    <property type="term" value="P:IMP salvage"/>
    <property type="evidence" value="ECO:0007669"/>
    <property type="project" value="UniProtKB-UniPathway"/>
</dbReference>
<feature type="compositionally biased region" description="Polar residues" evidence="11">
    <location>
        <begin position="383"/>
        <end position="394"/>
    </location>
</feature>
<evidence type="ECO:0000256" key="11">
    <source>
        <dbReference type="SAM" id="MobiDB-lite"/>
    </source>
</evidence>
<dbReference type="Gene3D" id="3.20.20.140">
    <property type="entry name" value="Metal-dependent hydrolases"/>
    <property type="match status" value="1"/>
</dbReference>
<sequence length="997" mass="111215">MSGHSSAPETASSRTGQHNGTLHGRASGISDGSSGSSDAPVRPAYPSQSSSFASTLGEQALRSSLSSGENSAEITPIHSGRASPQFIRRSIKDNPLDLSTPPISRSLQSFYDETDERQRLEVESQVYKGRAAEVDSFSAASNGGAGLDVGEKGGQASGTSSMDVFTADVGHPRMSGGQDDSSSTAQQPRGTAGASAGQATPSSYRAANNAIAALKPAASVADGTEQRLRQAAGYASSPADAAAALAGLGSTSASGTSAGAGAGLPSSNTDMSNELGSLYARLQRCLQLREKYMSVSLQSCLEDNPKNWDAEYCEQIQSRVDGAKMNEASADDSERQPRSIIVDGSASVQTSSEEGGVPSKPWRIYPAPPRPHWEHFHPAPASSFVSRPQHTSVNPLPPAQPPASPANAKAAQQLLEGTGGKPGVFRREDVRCPDRHLTDGKEVNFELDSSGVFQVCVEKSNREDKAQAEAQQTKPEYLFNVPTAREYFKDLDFLLGVISDGPVKSFCWRRIKYLEHKWQLYFLLNEGQELKAMKAVPHRDFYNVRKVDTHVHHSASMNQKHLLRFIKSKIKRYPDDVVIYRDGAKLTLQQVFESLNLTAYDLSIDTLDMHAHQDAFHRFDKFNLKYNPIGESRLREIFLKTDNLIQGRYLAEITKELMQDLEQSKYQMAEYRLSIYGRSVSEWDKLATWIVENKLFSPNVRWLIQVPRLYEVYRGQGTIQNFEQLLDNIFRPLFEVTQNPSSHLALHIFLQRVVGFDVVDDESKPERRVHRKFPVPKLWDYRESPPYNYWLYYMYANMSSLNQWRRMRGFNTLVLRPHAGEAGDTDHMAATFLTSQSISHGILLRKVPALQYLYYLKQVGMAMSPLSNNALFLSYERNPFPSFLRMGMNVSISTDDPLQFHLSKEPLLEEYSVATQIYKLTPADMCELARNSVLQSGWEMELKRHWLGTHFYKYGPSGNSMAKSNVPDIRMRYREDTLREELDLVCQNDTRSASLSL</sequence>
<feature type="compositionally biased region" description="Low complexity" evidence="11">
    <location>
        <begin position="27"/>
        <end position="38"/>
    </location>
</feature>
<keyword evidence="7" id="KW-0862">Zinc</keyword>
<dbReference type="RefSeq" id="XP_025372663.1">
    <property type="nucleotide sequence ID" value="XM_025515848.1"/>
</dbReference>
<feature type="compositionally biased region" description="Gly residues" evidence="11">
    <location>
        <begin position="143"/>
        <end position="156"/>
    </location>
</feature>
<dbReference type="PROSITE" id="PS00485">
    <property type="entry name" value="A_DEAMINASE"/>
    <property type="match status" value="1"/>
</dbReference>
<feature type="region of interest" description="Disordered" evidence="11">
    <location>
        <begin position="131"/>
        <end position="202"/>
    </location>
</feature>
<evidence type="ECO:0000256" key="7">
    <source>
        <dbReference type="ARBA" id="ARBA00022833"/>
    </source>
</evidence>
<dbReference type="FunCoup" id="A0A316WC94">
    <property type="interactions" value="270"/>
</dbReference>
<dbReference type="InterPro" id="IPR006329">
    <property type="entry name" value="AMPD"/>
</dbReference>
<reference evidence="12 13" key="1">
    <citation type="journal article" date="2018" name="Mol. Biol. Evol.">
        <title>Broad Genomic Sampling Reveals a Smut Pathogenic Ancestry of the Fungal Clade Ustilaginomycotina.</title>
        <authorList>
            <person name="Kijpornyongpan T."/>
            <person name="Mondo S.J."/>
            <person name="Barry K."/>
            <person name="Sandor L."/>
            <person name="Lee J."/>
            <person name="Lipzen A."/>
            <person name="Pangilinan J."/>
            <person name="LaButti K."/>
            <person name="Hainaut M."/>
            <person name="Henrissat B."/>
            <person name="Grigoriev I.V."/>
            <person name="Spatafora J.W."/>
            <person name="Aime M.C."/>
        </authorList>
    </citation>
    <scope>NUCLEOTIDE SEQUENCE [LARGE SCALE GENOMIC DNA]</scope>
    <source>
        <strain evidence="12 13">MCA 4658</strain>
    </source>
</reference>
<gene>
    <name evidence="12" type="ORF">IE81DRAFT_344805</name>
</gene>
<dbReference type="InterPro" id="IPR032466">
    <property type="entry name" value="Metal_Hydrolase"/>
</dbReference>
<dbReference type="EMBL" id="KZ819355">
    <property type="protein sequence ID" value="PWN45503.1"/>
    <property type="molecule type" value="Genomic_DNA"/>
</dbReference>
<feature type="compositionally biased region" description="Polar residues" evidence="11">
    <location>
        <begin position="101"/>
        <end position="111"/>
    </location>
</feature>
<evidence type="ECO:0000256" key="4">
    <source>
        <dbReference type="ARBA" id="ARBA00012775"/>
    </source>
</evidence>
<dbReference type="Gene3D" id="4.10.800.20">
    <property type="match status" value="1"/>
</dbReference>
<dbReference type="GO" id="GO:0046033">
    <property type="term" value="P:AMP metabolic process"/>
    <property type="evidence" value="ECO:0007669"/>
    <property type="project" value="TreeGrafter"/>
</dbReference>
<evidence type="ECO:0000256" key="3">
    <source>
        <dbReference type="ARBA" id="ARBA00006676"/>
    </source>
</evidence>
<dbReference type="NCBIfam" id="TIGR01429">
    <property type="entry name" value="AMP_deaminase"/>
    <property type="match status" value="1"/>
</dbReference>
<keyword evidence="5" id="KW-0479">Metal-binding</keyword>
<dbReference type="PANTHER" id="PTHR11359:SF0">
    <property type="entry name" value="AMP DEAMINASE"/>
    <property type="match status" value="1"/>
</dbReference>
<keyword evidence="13" id="KW-1185">Reference proteome</keyword>
<dbReference type="FunFam" id="4.10.800.20:FF:000001">
    <property type="entry name" value="AMP deaminase"/>
    <property type="match status" value="1"/>
</dbReference>
<evidence type="ECO:0000256" key="2">
    <source>
        <dbReference type="ARBA" id="ARBA00004955"/>
    </source>
</evidence>
<feature type="compositionally biased region" description="Polar residues" evidence="11">
    <location>
        <begin position="178"/>
        <end position="189"/>
    </location>
</feature>
<dbReference type="PANTHER" id="PTHR11359">
    <property type="entry name" value="AMP DEAMINASE"/>
    <property type="match status" value="1"/>
</dbReference>